<evidence type="ECO:0000313" key="1">
    <source>
        <dbReference type="EMBL" id="QDU07457.1"/>
    </source>
</evidence>
<dbReference type="RefSeq" id="WP_145171415.1">
    <property type="nucleotide sequence ID" value="NZ_CP037422.1"/>
</dbReference>
<accession>A0A517WQB7</accession>
<dbReference type="Proteomes" id="UP000318384">
    <property type="component" value="Chromosome"/>
</dbReference>
<dbReference type="AlphaFoldDB" id="A0A517WQB7"/>
<evidence type="ECO:0000313" key="2">
    <source>
        <dbReference type="Proteomes" id="UP000318384"/>
    </source>
</evidence>
<reference evidence="1 2" key="1">
    <citation type="submission" date="2019-03" db="EMBL/GenBank/DDBJ databases">
        <title>Deep-cultivation of Planctomycetes and their phenomic and genomic characterization uncovers novel biology.</title>
        <authorList>
            <person name="Wiegand S."/>
            <person name="Jogler M."/>
            <person name="Boedeker C."/>
            <person name="Pinto D."/>
            <person name="Vollmers J."/>
            <person name="Rivas-Marin E."/>
            <person name="Kohn T."/>
            <person name="Peeters S.H."/>
            <person name="Heuer A."/>
            <person name="Rast P."/>
            <person name="Oberbeckmann S."/>
            <person name="Bunk B."/>
            <person name="Jeske O."/>
            <person name="Meyerdierks A."/>
            <person name="Storesund J.E."/>
            <person name="Kallscheuer N."/>
            <person name="Luecker S."/>
            <person name="Lage O.M."/>
            <person name="Pohl T."/>
            <person name="Merkel B.J."/>
            <person name="Hornburger P."/>
            <person name="Mueller R.-W."/>
            <person name="Bruemmer F."/>
            <person name="Labrenz M."/>
            <person name="Spormann A.M."/>
            <person name="Op den Camp H."/>
            <person name="Overmann J."/>
            <person name="Amann R."/>
            <person name="Jetten M.S.M."/>
            <person name="Mascher T."/>
            <person name="Medema M.H."/>
            <person name="Devos D.P."/>
            <person name="Kaster A.-K."/>
            <person name="Ovreas L."/>
            <person name="Rohde M."/>
            <person name="Galperin M.Y."/>
            <person name="Jogler C."/>
        </authorList>
    </citation>
    <scope>NUCLEOTIDE SEQUENCE [LARGE SCALE GENOMIC DNA]</scope>
    <source>
        <strain evidence="1 2">V202</strain>
    </source>
</reference>
<gene>
    <name evidence="1" type="ORF">V202x_08120</name>
</gene>
<evidence type="ECO:0008006" key="3">
    <source>
        <dbReference type="Google" id="ProtNLM"/>
    </source>
</evidence>
<dbReference type="OrthoDB" id="291487at2"/>
<dbReference type="EMBL" id="CP037422">
    <property type="protein sequence ID" value="QDU07457.1"/>
    <property type="molecule type" value="Genomic_DNA"/>
</dbReference>
<keyword evidence="2" id="KW-1185">Reference proteome</keyword>
<dbReference type="PROSITE" id="PS51257">
    <property type="entry name" value="PROKAR_LIPOPROTEIN"/>
    <property type="match status" value="1"/>
</dbReference>
<protein>
    <recommendedName>
        <fullName evidence="3">Carboxypeptidase regulatory-like domain-containing protein</fullName>
    </recommendedName>
</protein>
<name>A0A517WQB7_9PLAN</name>
<organism evidence="1 2">
    <name type="scientific">Gimesia aquarii</name>
    <dbReference type="NCBI Taxonomy" id="2527964"/>
    <lineage>
        <taxon>Bacteria</taxon>
        <taxon>Pseudomonadati</taxon>
        <taxon>Planctomycetota</taxon>
        <taxon>Planctomycetia</taxon>
        <taxon>Planctomycetales</taxon>
        <taxon>Planctomycetaceae</taxon>
        <taxon>Gimesia</taxon>
    </lineage>
</organism>
<proteinExistence type="predicted"/>
<sequence length="146" mass="15433">MLRKSGRKTSGALAIALIVAMTVGCGEKETGPERATINGTVTFNGKPIENGMIEFIPTGNTKGPTSGGAIENGKYDIAEKGPTLGPHKVQIRATRNTGKMVDAGPQTGGAKVEETEQYIPAQYNIKTTLEVTILSGINKQDFNLNK</sequence>